<sequence length="256" mass="27172">MKRSRGETVESRGMLFGVLPAALALALTPAAPPSAKGRAFPARAAAPRMQMAAGGNVDGVRVGPPPDLPSLLLNNRIVYVGAPLVPQVAELVVAQLLYLNYESQEKSVYMYINSPGSASFETDAFAISDTMNYVGPEVETICIGSAFGTAAMLLANGAKGKRSCLPNSTIMLSQPRSQARGQATDIMIKAREVLTARNTISAILSEKTGQSVEKINADSSRTKYMNPEQALAYGIVDRVLRSEQDLPAKPAFLSAL</sequence>
<evidence type="ECO:0000313" key="5">
    <source>
        <dbReference type="Proteomes" id="UP001515480"/>
    </source>
</evidence>
<reference evidence="4 5" key="1">
    <citation type="journal article" date="2024" name="Science">
        <title>Giant polyketide synthase enzymes in the biosynthesis of giant marine polyether toxins.</title>
        <authorList>
            <person name="Fallon T.R."/>
            <person name="Shende V.V."/>
            <person name="Wierzbicki I.H."/>
            <person name="Pendleton A.L."/>
            <person name="Watervoot N.F."/>
            <person name="Auber R.P."/>
            <person name="Gonzalez D.J."/>
            <person name="Wisecaver J.H."/>
            <person name="Moore B.S."/>
        </authorList>
    </citation>
    <scope>NUCLEOTIDE SEQUENCE [LARGE SCALE GENOMIC DNA]</scope>
    <source>
        <strain evidence="4 5">12B1</strain>
    </source>
</reference>
<dbReference type="InterPro" id="IPR001907">
    <property type="entry name" value="ClpP"/>
</dbReference>
<dbReference type="SUPFAM" id="SSF52096">
    <property type="entry name" value="ClpP/crotonase"/>
    <property type="match status" value="1"/>
</dbReference>
<dbReference type="InterPro" id="IPR029045">
    <property type="entry name" value="ClpP/crotonase-like_dom_sf"/>
</dbReference>
<dbReference type="GO" id="GO:0051117">
    <property type="term" value="F:ATPase binding"/>
    <property type="evidence" value="ECO:0007669"/>
    <property type="project" value="TreeGrafter"/>
</dbReference>
<comment type="caution">
    <text evidence="4">The sequence shown here is derived from an EMBL/GenBank/DDBJ whole genome shotgun (WGS) entry which is preliminary data.</text>
</comment>
<evidence type="ECO:0000256" key="2">
    <source>
        <dbReference type="RuleBase" id="RU003567"/>
    </source>
</evidence>
<dbReference type="PRINTS" id="PR00127">
    <property type="entry name" value="CLPPROTEASEP"/>
</dbReference>
<dbReference type="CDD" id="cd07017">
    <property type="entry name" value="S14_ClpP_2"/>
    <property type="match status" value="1"/>
</dbReference>
<keyword evidence="5" id="KW-1185">Reference proteome</keyword>
<feature type="chain" id="PRO_5044261090" description="ATP-dependent Clp protease proteolytic subunit" evidence="3">
    <location>
        <begin position="27"/>
        <end position="256"/>
    </location>
</feature>
<evidence type="ECO:0000256" key="1">
    <source>
        <dbReference type="ARBA" id="ARBA00007039"/>
    </source>
</evidence>
<dbReference type="AlphaFoldDB" id="A0AB34JVQ2"/>
<dbReference type="GO" id="GO:0004252">
    <property type="term" value="F:serine-type endopeptidase activity"/>
    <property type="evidence" value="ECO:0007669"/>
    <property type="project" value="InterPro"/>
</dbReference>
<dbReference type="EMBL" id="JBGBPQ010000004">
    <property type="protein sequence ID" value="KAL1524942.1"/>
    <property type="molecule type" value="Genomic_DNA"/>
</dbReference>
<dbReference type="Proteomes" id="UP001515480">
    <property type="component" value="Unassembled WGS sequence"/>
</dbReference>
<dbReference type="Pfam" id="PF00574">
    <property type="entry name" value="CLP_protease"/>
    <property type="match status" value="1"/>
</dbReference>
<keyword evidence="3" id="KW-0732">Signal</keyword>
<dbReference type="Gene3D" id="3.90.226.10">
    <property type="entry name" value="2-enoyl-CoA Hydratase, Chain A, domain 1"/>
    <property type="match status" value="1"/>
</dbReference>
<dbReference type="NCBIfam" id="NF009204">
    <property type="entry name" value="PRK12552.1"/>
    <property type="match status" value="1"/>
</dbReference>
<organism evidence="4 5">
    <name type="scientific">Prymnesium parvum</name>
    <name type="common">Toxic golden alga</name>
    <dbReference type="NCBI Taxonomy" id="97485"/>
    <lineage>
        <taxon>Eukaryota</taxon>
        <taxon>Haptista</taxon>
        <taxon>Haptophyta</taxon>
        <taxon>Prymnesiophyceae</taxon>
        <taxon>Prymnesiales</taxon>
        <taxon>Prymnesiaceae</taxon>
        <taxon>Prymnesium</taxon>
    </lineage>
</organism>
<dbReference type="PANTHER" id="PTHR10381">
    <property type="entry name" value="ATP-DEPENDENT CLP PROTEASE PROTEOLYTIC SUBUNIT"/>
    <property type="match status" value="1"/>
</dbReference>
<comment type="similarity">
    <text evidence="1 2">Belongs to the peptidase S14 family.</text>
</comment>
<feature type="signal peptide" evidence="3">
    <location>
        <begin position="1"/>
        <end position="26"/>
    </location>
</feature>
<dbReference type="GO" id="GO:0009368">
    <property type="term" value="C:endopeptidase Clp complex"/>
    <property type="evidence" value="ECO:0007669"/>
    <property type="project" value="TreeGrafter"/>
</dbReference>
<dbReference type="GO" id="GO:0004176">
    <property type="term" value="F:ATP-dependent peptidase activity"/>
    <property type="evidence" value="ECO:0007669"/>
    <property type="project" value="InterPro"/>
</dbReference>
<dbReference type="PANTHER" id="PTHR10381:SF6">
    <property type="entry name" value="ATP-DEPENDENT CLP PROTEASE PROTEOLYTIC SUBUNIT-RELATED PROTEIN 3, CHLOROPLASTIC"/>
    <property type="match status" value="1"/>
</dbReference>
<proteinExistence type="inferred from homology"/>
<accession>A0AB34JVQ2</accession>
<evidence type="ECO:0000256" key="3">
    <source>
        <dbReference type="SAM" id="SignalP"/>
    </source>
</evidence>
<protein>
    <recommendedName>
        <fullName evidence="2">ATP-dependent Clp protease proteolytic subunit</fullName>
    </recommendedName>
</protein>
<dbReference type="GO" id="GO:0006515">
    <property type="term" value="P:protein quality control for misfolded or incompletely synthesized proteins"/>
    <property type="evidence" value="ECO:0007669"/>
    <property type="project" value="TreeGrafter"/>
</dbReference>
<dbReference type="HAMAP" id="MF_00444">
    <property type="entry name" value="ClpP"/>
    <property type="match status" value="1"/>
</dbReference>
<name>A0AB34JVQ2_PRYPA</name>
<dbReference type="InterPro" id="IPR023562">
    <property type="entry name" value="ClpP/TepA"/>
</dbReference>
<gene>
    <name evidence="4" type="ORF">AB1Y20_019818</name>
</gene>
<evidence type="ECO:0000313" key="4">
    <source>
        <dbReference type="EMBL" id="KAL1524942.1"/>
    </source>
</evidence>